<evidence type="ECO:0000313" key="2">
    <source>
        <dbReference type="Proteomes" id="UP001497516"/>
    </source>
</evidence>
<evidence type="ECO:0000313" key="1">
    <source>
        <dbReference type="EMBL" id="CAL1372124.1"/>
    </source>
</evidence>
<protein>
    <submittedName>
        <fullName evidence="1">Uncharacterized protein</fullName>
    </submittedName>
</protein>
<sequence>MDNVRGSTKGGEAETGKFWWRVAGVWRAEANSISKGGWGLEEEDEEGRIRVGWTGSFSVMGNSVIFGLGNGLTGSLFGSGNNVILDL</sequence>
<organism evidence="1 2">
    <name type="scientific">Linum trigynum</name>
    <dbReference type="NCBI Taxonomy" id="586398"/>
    <lineage>
        <taxon>Eukaryota</taxon>
        <taxon>Viridiplantae</taxon>
        <taxon>Streptophyta</taxon>
        <taxon>Embryophyta</taxon>
        <taxon>Tracheophyta</taxon>
        <taxon>Spermatophyta</taxon>
        <taxon>Magnoliopsida</taxon>
        <taxon>eudicotyledons</taxon>
        <taxon>Gunneridae</taxon>
        <taxon>Pentapetalae</taxon>
        <taxon>rosids</taxon>
        <taxon>fabids</taxon>
        <taxon>Malpighiales</taxon>
        <taxon>Linaceae</taxon>
        <taxon>Linum</taxon>
    </lineage>
</organism>
<accession>A0AAV2DG48</accession>
<dbReference type="EMBL" id="OZ034815">
    <property type="protein sequence ID" value="CAL1372124.1"/>
    <property type="molecule type" value="Genomic_DNA"/>
</dbReference>
<dbReference type="AlphaFoldDB" id="A0AAV2DG48"/>
<reference evidence="1 2" key="1">
    <citation type="submission" date="2024-04" db="EMBL/GenBank/DDBJ databases">
        <authorList>
            <person name="Fracassetti M."/>
        </authorList>
    </citation>
    <scope>NUCLEOTIDE SEQUENCE [LARGE SCALE GENOMIC DNA]</scope>
</reference>
<keyword evidence="2" id="KW-1185">Reference proteome</keyword>
<dbReference type="Proteomes" id="UP001497516">
    <property type="component" value="Chromosome 2"/>
</dbReference>
<name>A0AAV2DG48_9ROSI</name>
<proteinExistence type="predicted"/>
<gene>
    <name evidence="1" type="ORF">LTRI10_LOCUS14147</name>
</gene>